<evidence type="ECO:0000313" key="6">
    <source>
        <dbReference type="Proteomes" id="UP000230821"/>
    </source>
</evidence>
<dbReference type="Gene3D" id="3.20.20.70">
    <property type="entry name" value="Aldolase class I"/>
    <property type="match status" value="1"/>
</dbReference>
<feature type="non-terminal residue" evidence="5">
    <location>
        <position position="131"/>
    </location>
</feature>
<dbReference type="GO" id="GO:0008652">
    <property type="term" value="P:amino acid biosynthetic process"/>
    <property type="evidence" value="ECO:0007669"/>
    <property type="project" value="UniProtKB-KW"/>
</dbReference>
<dbReference type="GO" id="GO:0009423">
    <property type="term" value="P:chorismate biosynthetic process"/>
    <property type="evidence" value="ECO:0007669"/>
    <property type="project" value="UniProtKB-UniPathway"/>
</dbReference>
<keyword evidence="2 4" id="KW-0808">Transferase</keyword>
<dbReference type="GO" id="GO:0009073">
    <property type="term" value="P:aromatic amino acid family biosynthetic process"/>
    <property type="evidence" value="ECO:0007669"/>
    <property type="project" value="UniProtKB-KW"/>
</dbReference>
<dbReference type="EMBL" id="PDSK01000193">
    <property type="protein sequence ID" value="PIE31078.1"/>
    <property type="molecule type" value="Genomic_DNA"/>
</dbReference>
<feature type="binding site" evidence="3">
    <location>
        <position position="72"/>
    </location>
    <ligand>
        <name>Mn(2+)</name>
        <dbReference type="ChEBI" id="CHEBI:29035"/>
    </ligand>
</feature>
<proteinExistence type="inferred from homology"/>
<evidence type="ECO:0000256" key="4">
    <source>
        <dbReference type="RuleBase" id="RU363071"/>
    </source>
</evidence>
<dbReference type="PANTHER" id="PTHR21337">
    <property type="entry name" value="PHOSPHO-2-DEHYDRO-3-DEOXYHEPTONATE ALDOLASE 1, 2"/>
    <property type="match status" value="1"/>
</dbReference>
<dbReference type="GO" id="GO:0003849">
    <property type="term" value="F:3-deoxy-7-phosphoheptulonate synthase activity"/>
    <property type="evidence" value="ECO:0007669"/>
    <property type="project" value="UniProtKB-EC"/>
</dbReference>
<dbReference type="Pfam" id="PF01474">
    <property type="entry name" value="DAHP_synth_2"/>
    <property type="match status" value="1"/>
</dbReference>
<accession>A0A2G6K5V2</accession>
<gene>
    <name evidence="5" type="ORF">CSA56_19285</name>
</gene>
<comment type="pathway">
    <text evidence="4">Metabolic intermediate biosynthesis; chorismate biosynthesis; chorismate from D-erythrose 4-phosphate and phosphoenolpyruvate: step 1/7.</text>
</comment>
<reference evidence="5 6" key="1">
    <citation type="submission" date="2017-10" db="EMBL/GenBank/DDBJ databases">
        <title>Novel microbial diversity and functional potential in the marine mammal oral microbiome.</title>
        <authorList>
            <person name="Dudek N.K."/>
            <person name="Sun C.L."/>
            <person name="Burstein D."/>
            <person name="Kantor R.S."/>
            <person name="Aliaga Goltsman D.S."/>
            <person name="Bik E.M."/>
            <person name="Thomas B.C."/>
            <person name="Banfield J.F."/>
            <person name="Relman D.A."/>
        </authorList>
    </citation>
    <scope>NUCLEOTIDE SEQUENCE [LARGE SCALE GENOMIC DNA]</scope>
    <source>
        <strain evidence="5">DOLJORAL78_47_16</strain>
    </source>
</reference>
<dbReference type="InterPro" id="IPR013785">
    <property type="entry name" value="Aldolase_TIM"/>
</dbReference>
<keyword evidence="3" id="KW-0464">Manganese</keyword>
<name>A0A2G6K5V2_9BACT</name>
<organism evidence="5 6">
    <name type="scientific">candidate division KSB3 bacterium</name>
    <dbReference type="NCBI Taxonomy" id="2044937"/>
    <lineage>
        <taxon>Bacteria</taxon>
        <taxon>candidate division KSB3</taxon>
    </lineage>
</organism>
<dbReference type="AlphaFoldDB" id="A0A2G6K5V2"/>
<dbReference type="Proteomes" id="UP000230821">
    <property type="component" value="Unassembled WGS sequence"/>
</dbReference>
<keyword evidence="3" id="KW-0104">Cadmium</keyword>
<comment type="cofactor">
    <cofactor evidence="3">
        <name>Mn(2+)</name>
        <dbReference type="ChEBI" id="CHEBI:29035"/>
    </cofactor>
    <cofactor evidence="3">
        <name>Co(2+)</name>
        <dbReference type="ChEBI" id="CHEBI:48828"/>
    </cofactor>
    <cofactor evidence="3">
        <name>Cd(2+)</name>
        <dbReference type="ChEBI" id="CHEBI:48775"/>
    </cofactor>
    <text evidence="3">Binds 1 divalent cation per subunit. The enzyme is active with manganese, cobalt or cadmium ions.</text>
</comment>
<protein>
    <recommendedName>
        <fullName evidence="4">Phospho-2-dehydro-3-deoxyheptonate aldolase</fullName>
        <ecNumber evidence="4">2.5.1.54</ecNumber>
    </recommendedName>
</protein>
<evidence type="ECO:0000313" key="5">
    <source>
        <dbReference type="EMBL" id="PIE31078.1"/>
    </source>
</evidence>
<evidence type="ECO:0000256" key="3">
    <source>
        <dbReference type="PIRSR" id="PIRSR602480-1"/>
    </source>
</evidence>
<comment type="catalytic activity">
    <reaction evidence="4">
        <text>D-erythrose 4-phosphate + phosphoenolpyruvate + H2O = 7-phospho-2-dehydro-3-deoxy-D-arabino-heptonate + phosphate</text>
        <dbReference type="Rhea" id="RHEA:14717"/>
        <dbReference type="ChEBI" id="CHEBI:15377"/>
        <dbReference type="ChEBI" id="CHEBI:16897"/>
        <dbReference type="ChEBI" id="CHEBI:43474"/>
        <dbReference type="ChEBI" id="CHEBI:58394"/>
        <dbReference type="ChEBI" id="CHEBI:58702"/>
        <dbReference type="EC" id="2.5.1.54"/>
    </reaction>
</comment>
<feature type="binding site" evidence="3">
    <location>
        <position position="111"/>
    </location>
    <ligand>
        <name>phosphoenolpyruvate</name>
        <dbReference type="ChEBI" id="CHEBI:58702"/>
    </ligand>
</feature>
<sequence length="131" mass="14204">MTMSSDTWTKSSWKNFPALQQPTWPDQGAVEKTLNHLSTLPPLVFAGEIRSLKKMLAKAVTGDAFLLQGGDCSESFAHVQAPNIRETLKVLLQMAIVLTYAGGKPVIKMGRIAGQFAKPRSSDTETVDGVT</sequence>
<dbReference type="EC" id="2.5.1.54" evidence="4"/>
<keyword evidence="4" id="KW-0057">Aromatic amino acid biosynthesis</keyword>
<dbReference type="PANTHER" id="PTHR21337:SF0">
    <property type="entry name" value="PHOSPHO-2-DEHYDRO-3-DEOXYHEPTONATE ALDOLASE"/>
    <property type="match status" value="1"/>
</dbReference>
<dbReference type="SUPFAM" id="SSF51569">
    <property type="entry name" value="Aldolase"/>
    <property type="match status" value="1"/>
</dbReference>
<dbReference type="InterPro" id="IPR002480">
    <property type="entry name" value="DAHP_synth_2"/>
</dbReference>
<comment type="similarity">
    <text evidence="1 4">Belongs to the class-II DAHP synthase family.</text>
</comment>
<evidence type="ECO:0000256" key="1">
    <source>
        <dbReference type="ARBA" id="ARBA00008911"/>
    </source>
</evidence>
<evidence type="ECO:0000256" key="2">
    <source>
        <dbReference type="ARBA" id="ARBA00022679"/>
    </source>
</evidence>
<dbReference type="UniPathway" id="UPA00053">
    <property type="reaction ID" value="UER00084"/>
</dbReference>
<keyword evidence="4" id="KW-0028">Amino-acid biosynthesis</keyword>
<keyword evidence="3" id="KW-0170">Cobalt</keyword>
<comment type="caution">
    <text evidence="5">The sequence shown here is derived from an EMBL/GenBank/DDBJ whole genome shotgun (WGS) entry which is preliminary data.</text>
</comment>